<name>A0A2M8KNZ0_9BACT</name>
<dbReference type="Proteomes" id="UP000230222">
    <property type="component" value="Unassembled WGS sequence"/>
</dbReference>
<evidence type="ECO:0000313" key="1">
    <source>
        <dbReference type="EMBL" id="PJE61637.1"/>
    </source>
</evidence>
<proteinExistence type="predicted"/>
<reference evidence="2" key="1">
    <citation type="submission" date="2017-09" db="EMBL/GenBank/DDBJ databases">
        <title>Depth-based differentiation of microbial function through sediment-hosted aquifers and enrichment of novel symbionts in the deep terrestrial subsurface.</title>
        <authorList>
            <person name="Probst A.J."/>
            <person name="Ladd B."/>
            <person name="Jarett J.K."/>
            <person name="Geller-Mcgrath D.E."/>
            <person name="Sieber C.M.K."/>
            <person name="Emerson J.B."/>
            <person name="Anantharaman K."/>
            <person name="Thomas B.C."/>
            <person name="Malmstrom R."/>
            <person name="Stieglmeier M."/>
            <person name="Klingl A."/>
            <person name="Woyke T."/>
            <person name="Ryan C.M."/>
            <person name="Banfield J.F."/>
        </authorList>
    </citation>
    <scope>NUCLEOTIDE SEQUENCE [LARGE SCALE GENOMIC DNA]</scope>
</reference>
<organism evidence="1 2">
    <name type="scientific">Candidatus Roizmanbacteria bacterium CG10_big_fil_rev_8_21_14_0_10_39_12</name>
    <dbReference type="NCBI Taxonomy" id="1974852"/>
    <lineage>
        <taxon>Bacteria</taxon>
        <taxon>Candidatus Roizmaniibacteriota</taxon>
    </lineage>
</organism>
<dbReference type="AlphaFoldDB" id="A0A2M8KNZ0"/>
<accession>A0A2M8KNZ0</accession>
<comment type="caution">
    <text evidence="1">The sequence shown here is derived from an EMBL/GenBank/DDBJ whole genome shotgun (WGS) entry which is preliminary data.</text>
</comment>
<gene>
    <name evidence="1" type="ORF">COU87_03570</name>
</gene>
<evidence type="ECO:0000313" key="2">
    <source>
        <dbReference type="Proteomes" id="UP000230222"/>
    </source>
</evidence>
<sequence length="209" mass="22776">MNKSFIYITAALLVVISFLMNSNISIFDFGRNSAPNASLSNTGVVGTVQAAAGSEEQYQYLSVQRSSSCGLQSATVATYSDDQQIQGSCCSQMDLHRYQEQVEGLKKYSGIDTIPKDPYDISALLAKRLLDYQKNITLTTEQQVIYDEATEIAGEGGPCCCKCWRWHAFEGQAKYLITELGWTAEQVAELWDLEDGCGGTGHSGEGGGH</sequence>
<protein>
    <submittedName>
        <fullName evidence="1">Uncharacterized protein</fullName>
    </submittedName>
</protein>
<dbReference type="EMBL" id="PFEC01000061">
    <property type="protein sequence ID" value="PJE61637.1"/>
    <property type="molecule type" value="Genomic_DNA"/>
</dbReference>